<feature type="transmembrane region" description="Helical" evidence="11">
    <location>
        <begin position="1034"/>
        <end position="1050"/>
    </location>
</feature>
<comment type="subunit">
    <text evidence="9">Homodimer. Interacts with EssB.</text>
</comment>
<evidence type="ECO:0000256" key="8">
    <source>
        <dbReference type="ARBA" id="ARBA00023136"/>
    </source>
</evidence>
<dbReference type="PANTHER" id="PTHR43077">
    <property type="entry name" value="TRANSPORT PERMEASE YVFS-RELATED"/>
    <property type="match status" value="1"/>
</dbReference>
<evidence type="ECO:0000256" key="6">
    <source>
        <dbReference type="ARBA" id="ARBA00022989"/>
    </source>
</evidence>
<reference evidence="12 13" key="1">
    <citation type="submission" date="2018-06" db="EMBL/GenBank/DDBJ databases">
        <authorList>
            <consortium name="Pathogen Informatics"/>
            <person name="Doyle S."/>
        </authorList>
    </citation>
    <scope>NUCLEOTIDE SEQUENCE [LARGE SCALE GENOMIC DNA]</scope>
    <source>
        <strain evidence="13">NCTC 10815</strain>
    </source>
</reference>
<dbReference type="NCBIfam" id="TIGR03929">
    <property type="entry name" value="T7_esaA_Nterm"/>
    <property type="match status" value="1"/>
</dbReference>
<evidence type="ECO:0000256" key="3">
    <source>
        <dbReference type="ARBA" id="ARBA00020819"/>
    </source>
</evidence>
<feature type="transmembrane region" description="Helical" evidence="11">
    <location>
        <begin position="29"/>
        <end position="48"/>
    </location>
</feature>
<feature type="transmembrane region" description="Helical" evidence="11">
    <location>
        <begin position="974"/>
        <end position="995"/>
    </location>
</feature>
<feature type="region of interest" description="Disordered" evidence="10">
    <location>
        <begin position="576"/>
        <end position="637"/>
    </location>
</feature>
<evidence type="ECO:0000256" key="10">
    <source>
        <dbReference type="SAM" id="MobiDB-lite"/>
    </source>
</evidence>
<proteinExistence type="inferred from homology"/>
<dbReference type="Proteomes" id="UP000254879">
    <property type="component" value="Unassembled WGS sequence"/>
</dbReference>
<feature type="transmembrane region" description="Helical" evidence="11">
    <location>
        <begin position="1092"/>
        <end position="1111"/>
    </location>
</feature>
<dbReference type="GO" id="GO:0005886">
    <property type="term" value="C:plasma membrane"/>
    <property type="evidence" value="ECO:0007669"/>
    <property type="project" value="UniProtKB-SubCell"/>
</dbReference>
<gene>
    <name evidence="12" type="ORF">NCTC10815_02198</name>
</gene>
<dbReference type="InterPro" id="IPR023838">
    <property type="entry name" value="T7SS_EsaA"/>
</dbReference>
<keyword evidence="6 11" id="KW-1133">Transmembrane helix</keyword>
<evidence type="ECO:0000256" key="11">
    <source>
        <dbReference type="SAM" id="Phobius"/>
    </source>
</evidence>
<evidence type="ECO:0000313" key="12">
    <source>
        <dbReference type="EMBL" id="STY44844.1"/>
    </source>
</evidence>
<evidence type="ECO:0000256" key="1">
    <source>
        <dbReference type="ARBA" id="ARBA00004651"/>
    </source>
</evidence>
<keyword evidence="4" id="KW-1003">Cell membrane</keyword>
<evidence type="ECO:0000256" key="7">
    <source>
        <dbReference type="ARBA" id="ARBA00023026"/>
    </source>
</evidence>
<keyword evidence="7" id="KW-0843">Virulence</keyword>
<sequence length="1127" mass="126270">MAFSEKRNHTACAKLTGVDLINEKINWRILLFILLAVLLAIGVSYLGFNQKVTKKDTPEDKQKNVHKMTIALVNEDQGSNFNGKNLNFGEKFVKSIEKDTEHEWFVVSRGVGESGLKRNIYNMEIVIPNDFSKKAISLTSKDPEKITVNYKVNDFGNNDLKIEAEKTASGILEDMNKRVIDVYFASILTNLQEAQDNIKEVVAKEKEYNNHFQNNVNAPISNYTKQFKTVQDYTGTSKESFKGFQELLTGYQKTLQKGSKANSVYNDQLQSAADLQVKNMPSSDLLTKSLDTFDQSLSADSIINETAALKQANQYLYTEFQIIGSNNSLLSQTQSLQNYIKDTNGRITALDKELLATLDSDLNKAVSEDLKRIMQGEGAEPQQYHLNELTKGDINEGFKKKMASLIQRLPTFKPEDLQDLGLNESKYENIILLSKRFYNENHSMFPDDFYPNASQLPLQEAIDKVAAEWRSGKEVKSSRTTIPASEYETTFYLTLADGFQFDQITLVDDNNDPIAVSEPESYDYGSARTNGMKFTLPAHSEPIKVAIKANVHLQGEDSKAPLLGALDWNVMYQQKAEVQQPEPDPDPDPDPSTPENEKQTDDQKNDNPDNNGEEQPAPDENGEEGDTPDPTPPAPIVAEIPAVPIDTEAIPFASTQVIGKAFYKTLRDYEQLNVLYQLYYGLNPADNSTLPDLNDYHWRLDEVAKSGSYDYIFNNEDVIDKLIYVSSDKITKEYAARVQVFENRIKDYQSAMLDADNRSADLTPRLKQAVNEAGAQNDNLAKMLAELEAWREKSMELVDHNATVVKHSGEEKQAVMELGTNFSDLLMRSESLAEGAKGSMDSADDVYKTFDAIDKEAKAIQSSGKALIGEAAGLNKKLGEKLQSDQTFQKNFSNVMSNSRVGERQNEKLYDFLSNPVKKVNAGTILAGDKTTPYYTVVIFIIIALFTSYVIAYQEKQRLGQDIFLAEISLAMRNLPITFMAVGIAIAEGLTVGLITGKLFHIEEIGIFLWLGISILIMLTLVTVFTYLLRQLQMLGMFIILAVISSYLFLTDAVGMRVDPESIFAKIRNLSPLQYVEKLLGDVFGAQPNFTVLIYALIGVTAVFTTLNLFVWRKGIKQETEVLDDDL</sequence>
<evidence type="ECO:0000256" key="5">
    <source>
        <dbReference type="ARBA" id="ARBA00022692"/>
    </source>
</evidence>
<name>A0A378MGF1_LISGR</name>
<dbReference type="EMBL" id="UGPG01000001">
    <property type="protein sequence ID" value="STY44844.1"/>
    <property type="molecule type" value="Genomic_DNA"/>
</dbReference>
<dbReference type="InterPro" id="IPR051328">
    <property type="entry name" value="T7SS_ABC-Transporter"/>
</dbReference>
<feature type="compositionally biased region" description="Acidic residues" evidence="10">
    <location>
        <begin position="616"/>
        <end position="627"/>
    </location>
</feature>
<evidence type="ECO:0000256" key="2">
    <source>
        <dbReference type="ARBA" id="ARBA00008338"/>
    </source>
</evidence>
<dbReference type="AlphaFoldDB" id="A0A378MGF1"/>
<organism evidence="12 13">
    <name type="scientific">Listeria grayi</name>
    <name type="common">Listeria murrayi</name>
    <dbReference type="NCBI Taxonomy" id="1641"/>
    <lineage>
        <taxon>Bacteria</taxon>
        <taxon>Bacillati</taxon>
        <taxon>Bacillota</taxon>
        <taxon>Bacilli</taxon>
        <taxon>Bacillales</taxon>
        <taxon>Listeriaceae</taxon>
        <taxon>Listeria</taxon>
    </lineage>
</organism>
<evidence type="ECO:0000313" key="13">
    <source>
        <dbReference type="Proteomes" id="UP000254879"/>
    </source>
</evidence>
<protein>
    <recommendedName>
        <fullName evidence="3">Type VII secretion system accessory factor EsaA</fullName>
    </recommendedName>
</protein>
<comment type="subcellular location">
    <subcellularLocation>
        <location evidence="1">Cell membrane</location>
        <topology evidence="1">Multi-pass membrane protein</topology>
    </subcellularLocation>
</comment>
<evidence type="ECO:0000256" key="9">
    <source>
        <dbReference type="ARBA" id="ARBA00046722"/>
    </source>
</evidence>
<dbReference type="PANTHER" id="PTHR43077:SF10">
    <property type="entry name" value="TRANSPORT PERMEASE PROTEIN"/>
    <property type="match status" value="1"/>
</dbReference>
<keyword evidence="8 11" id="KW-0472">Membrane</keyword>
<keyword evidence="5 11" id="KW-0812">Transmembrane</keyword>
<feature type="compositionally biased region" description="Basic and acidic residues" evidence="10">
    <location>
        <begin position="595"/>
        <end position="607"/>
    </location>
</feature>
<evidence type="ECO:0000256" key="4">
    <source>
        <dbReference type="ARBA" id="ARBA00022475"/>
    </source>
</evidence>
<accession>A0A378MGF1</accession>
<comment type="similarity">
    <text evidence="2">Belongs to the EsaA family.</text>
</comment>
<feature type="transmembrane region" description="Helical" evidence="11">
    <location>
        <begin position="934"/>
        <end position="953"/>
    </location>
</feature>
<feature type="transmembrane region" description="Helical" evidence="11">
    <location>
        <begin position="1007"/>
        <end position="1029"/>
    </location>
</feature>